<dbReference type="PROSITE" id="PS51682">
    <property type="entry name" value="SAM_OMT_I"/>
    <property type="match status" value="1"/>
</dbReference>
<evidence type="ECO:0000313" key="5">
    <source>
        <dbReference type="Proteomes" id="UP000614410"/>
    </source>
</evidence>
<comment type="caution">
    <text evidence="4">The sequence shown here is derived from an EMBL/GenBank/DDBJ whole genome shotgun (WGS) entry which is preliminary data.</text>
</comment>
<organism evidence="4 5">
    <name type="scientific">Candidatus Amunia macphersoniae</name>
    <dbReference type="NCBI Taxonomy" id="3127014"/>
    <lineage>
        <taxon>Bacteria</taxon>
        <taxon>Bacillati</taxon>
        <taxon>Candidatus Dormiibacterota</taxon>
        <taxon>Candidatus Dormibacteria</taxon>
        <taxon>Candidatus Aeolococcales</taxon>
        <taxon>Candidatus Aeolococcaceae</taxon>
        <taxon>Candidatus Amunia</taxon>
    </lineage>
</organism>
<dbReference type="InterPro" id="IPR002935">
    <property type="entry name" value="SAM_O-MeTrfase"/>
</dbReference>
<dbReference type="PANTHER" id="PTHR10509:SF14">
    <property type="entry name" value="CAFFEOYL-COA O-METHYLTRANSFERASE 3-RELATED"/>
    <property type="match status" value="1"/>
</dbReference>
<evidence type="ECO:0000256" key="1">
    <source>
        <dbReference type="ARBA" id="ARBA00022603"/>
    </source>
</evidence>
<dbReference type="CDD" id="cd02440">
    <property type="entry name" value="AdoMet_MTases"/>
    <property type="match status" value="1"/>
</dbReference>
<dbReference type="PANTHER" id="PTHR10509">
    <property type="entry name" value="O-METHYLTRANSFERASE-RELATED"/>
    <property type="match status" value="1"/>
</dbReference>
<keyword evidence="3" id="KW-0949">S-adenosyl-L-methionine</keyword>
<dbReference type="AlphaFoldDB" id="A0A934N9M6"/>
<dbReference type="Gene3D" id="3.40.50.150">
    <property type="entry name" value="Vaccinia Virus protein VP39"/>
    <property type="match status" value="1"/>
</dbReference>
<protein>
    <submittedName>
        <fullName evidence="4">Class I SAM-dependent methyltransferase</fullName>
    </submittedName>
</protein>
<sequence>MSPKSFLLSDAIHRYILDHSMPIDEVQRSLIERTRALGDVSGMQIAPEQGAFLTILTASLGARRAVEVGTFTGYSALCIARGLGDGGRLLCCDVSEEWTSIAQAHWEQAGVAERIDLRLGPATETLRALDDSATIDLAFIDADKRGYQDYAEQLIPRLRPGGVLLVDNVLWHGAVIEGDGESDGDLAHIRAFNDWLAANDAVDSVMLPIADGLTLARRR</sequence>
<reference evidence="4 5" key="1">
    <citation type="submission" date="2020-10" db="EMBL/GenBank/DDBJ databases">
        <title>Ca. Dormibacterota MAGs.</title>
        <authorList>
            <person name="Montgomery K."/>
        </authorList>
    </citation>
    <scope>NUCLEOTIDE SEQUENCE [LARGE SCALE GENOMIC DNA]</scope>
    <source>
        <strain evidence="4">Mitchell_Peninsula_5</strain>
    </source>
</reference>
<dbReference type="GO" id="GO:0008171">
    <property type="term" value="F:O-methyltransferase activity"/>
    <property type="evidence" value="ECO:0007669"/>
    <property type="project" value="InterPro"/>
</dbReference>
<name>A0A934N9M6_9BACT</name>
<dbReference type="Pfam" id="PF01596">
    <property type="entry name" value="Methyltransf_3"/>
    <property type="match status" value="1"/>
</dbReference>
<dbReference type="GO" id="GO:0008757">
    <property type="term" value="F:S-adenosylmethionine-dependent methyltransferase activity"/>
    <property type="evidence" value="ECO:0007669"/>
    <property type="project" value="TreeGrafter"/>
</dbReference>
<evidence type="ECO:0000256" key="2">
    <source>
        <dbReference type="ARBA" id="ARBA00022679"/>
    </source>
</evidence>
<dbReference type="InterPro" id="IPR029063">
    <property type="entry name" value="SAM-dependent_MTases_sf"/>
</dbReference>
<keyword evidence="2" id="KW-0808">Transferase</keyword>
<dbReference type="GO" id="GO:0032259">
    <property type="term" value="P:methylation"/>
    <property type="evidence" value="ECO:0007669"/>
    <property type="project" value="UniProtKB-KW"/>
</dbReference>
<dbReference type="EMBL" id="JAEKNN010000031">
    <property type="protein sequence ID" value="MBJ7609217.1"/>
    <property type="molecule type" value="Genomic_DNA"/>
</dbReference>
<keyword evidence="1 4" id="KW-0489">Methyltransferase</keyword>
<evidence type="ECO:0000256" key="3">
    <source>
        <dbReference type="ARBA" id="ARBA00022691"/>
    </source>
</evidence>
<proteinExistence type="predicted"/>
<accession>A0A934N9M6</accession>
<evidence type="ECO:0000313" key="4">
    <source>
        <dbReference type="EMBL" id="MBJ7609217.1"/>
    </source>
</evidence>
<gene>
    <name evidence="4" type="ORF">JF887_07265</name>
</gene>
<dbReference type="InterPro" id="IPR050362">
    <property type="entry name" value="Cation-dep_OMT"/>
</dbReference>
<dbReference type="Proteomes" id="UP000614410">
    <property type="component" value="Unassembled WGS sequence"/>
</dbReference>
<dbReference type="SUPFAM" id="SSF53335">
    <property type="entry name" value="S-adenosyl-L-methionine-dependent methyltransferases"/>
    <property type="match status" value="1"/>
</dbReference>